<keyword evidence="4" id="KW-0970">Cilium biogenesis/degradation</keyword>
<evidence type="ECO:0000256" key="2">
    <source>
        <dbReference type="ARBA" id="ARBA00004300"/>
    </source>
</evidence>
<dbReference type="GO" id="GO:0043010">
    <property type="term" value="P:camera-type eye development"/>
    <property type="evidence" value="ECO:0007669"/>
    <property type="project" value="TreeGrafter"/>
</dbReference>
<keyword evidence="5 8" id="KW-0175">Coiled coil</keyword>
<evidence type="ECO:0000256" key="6">
    <source>
        <dbReference type="ARBA" id="ARBA00023212"/>
    </source>
</evidence>
<keyword evidence="3" id="KW-0963">Cytoplasm</keyword>
<evidence type="ECO:0000256" key="1">
    <source>
        <dbReference type="ARBA" id="ARBA00004120"/>
    </source>
</evidence>
<evidence type="ECO:0000256" key="7">
    <source>
        <dbReference type="ARBA" id="ARBA00023273"/>
    </source>
</evidence>
<dbReference type="GO" id="GO:0097711">
    <property type="term" value="P:ciliary basal body-plasma membrane docking"/>
    <property type="evidence" value="ECO:0007669"/>
    <property type="project" value="TreeGrafter"/>
</dbReference>
<evidence type="ECO:0000256" key="3">
    <source>
        <dbReference type="ARBA" id="ARBA00022490"/>
    </source>
</evidence>
<proteinExistence type="predicted"/>
<reference evidence="10" key="1">
    <citation type="submission" date="2018-06" db="EMBL/GenBank/DDBJ databases">
        <title>Genome assembly of Danube salmon.</title>
        <authorList>
            <person name="Macqueen D.J."/>
            <person name="Gundappa M.K."/>
        </authorList>
    </citation>
    <scope>NUCLEOTIDE SEQUENCE [LARGE SCALE GENOMIC DNA]</scope>
</reference>
<evidence type="ECO:0000256" key="5">
    <source>
        <dbReference type="ARBA" id="ARBA00023054"/>
    </source>
</evidence>
<name>A0A4W5R0P1_9TELE</name>
<dbReference type="STRING" id="62062.ENSHHUP00000082147"/>
<reference evidence="9" key="2">
    <citation type="submission" date="2025-08" db="UniProtKB">
        <authorList>
            <consortium name="Ensembl"/>
        </authorList>
    </citation>
    <scope>IDENTIFICATION</scope>
</reference>
<dbReference type="GO" id="GO:1905515">
    <property type="term" value="P:non-motile cilium assembly"/>
    <property type="evidence" value="ECO:0007669"/>
    <property type="project" value="TreeGrafter"/>
</dbReference>
<dbReference type="Ensembl" id="ENSHHUT00000084745.1">
    <property type="protein sequence ID" value="ENSHHUP00000082147.1"/>
    <property type="gene ID" value="ENSHHUG00000047732.1"/>
</dbReference>
<evidence type="ECO:0000256" key="8">
    <source>
        <dbReference type="SAM" id="Coils"/>
    </source>
</evidence>
<dbReference type="PANTHER" id="PTHR18879">
    <property type="entry name" value="CENTROSOMAL PROTEIN OF 290 KDA"/>
    <property type="match status" value="1"/>
</dbReference>
<feature type="coiled-coil region" evidence="8">
    <location>
        <begin position="34"/>
        <end position="133"/>
    </location>
</feature>
<evidence type="ECO:0000313" key="10">
    <source>
        <dbReference type="Proteomes" id="UP000314982"/>
    </source>
</evidence>
<keyword evidence="7" id="KW-0966">Cell projection</keyword>
<dbReference type="Proteomes" id="UP000314982">
    <property type="component" value="Unassembled WGS sequence"/>
</dbReference>
<dbReference type="PANTHER" id="PTHR18879:SF20">
    <property type="entry name" value="CENTROSOMAL PROTEIN OF 290 KDA"/>
    <property type="match status" value="1"/>
</dbReference>
<reference evidence="9" key="3">
    <citation type="submission" date="2025-09" db="UniProtKB">
        <authorList>
            <consortium name="Ensembl"/>
        </authorList>
    </citation>
    <scope>IDENTIFICATION</scope>
</reference>
<dbReference type="InterPro" id="IPR026201">
    <property type="entry name" value="Cep290"/>
</dbReference>
<evidence type="ECO:0000313" key="9">
    <source>
        <dbReference type="Ensembl" id="ENSHHUP00000082147.1"/>
    </source>
</evidence>
<dbReference type="GO" id="GO:0001822">
    <property type="term" value="P:kidney development"/>
    <property type="evidence" value="ECO:0007669"/>
    <property type="project" value="TreeGrafter"/>
</dbReference>
<comment type="subcellular location">
    <subcellularLocation>
        <location evidence="1">Cytoplasm</location>
        <location evidence="1">Cytoskeleton</location>
        <location evidence="1">Cilium basal body</location>
    </subcellularLocation>
    <subcellularLocation>
        <location evidence="2">Cytoplasm</location>
        <location evidence="2">Cytoskeleton</location>
        <location evidence="2">Microtubule organizing center</location>
        <location evidence="2">Centrosome</location>
    </subcellularLocation>
</comment>
<dbReference type="GO" id="GO:1905349">
    <property type="term" value="P:ciliary transition zone assembly"/>
    <property type="evidence" value="ECO:0007669"/>
    <property type="project" value="TreeGrafter"/>
</dbReference>
<organism evidence="9 10">
    <name type="scientific">Hucho hucho</name>
    <name type="common">huchen</name>
    <dbReference type="NCBI Taxonomy" id="62062"/>
    <lineage>
        <taxon>Eukaryota</taxon>
        <taxon>Metazoa</taxon>
        <taxon>Chordata</taxon>
        <taxon>Craniata</taxon>
        <taxon>Vertebrata</taxon>
        <taxon>Euteleostomi</taxon>
        <taxon>Actinopterygii</taxon>
        <taxon>Neopterygii</taxon>
        <taxon>Teleostei</taxon>
        <taxon>Protacanthopterygii</taxon>
        <taxon>Salmoniformes</taxon>
        <taxon>Salmonidae</taxon>
        <taxon>Salmoninae</taxon>
        <taxon>Hucho</taxon>
    </lineage>
</organism>
<evidence type="ECO:0000256" key="4">
    <source>
        <dbReference type="ARBA" id="ARBA00022794"/>
    </source>
</evidence>
<accession>A0A4W5R0P1</accession>
<protein>
    <submittedName>
        <fullName evidence="9">Uncharacterized protein</fullName>
    </submittedName>
</protein>
<dbReference type="GO" id="GO:0034451">
    <property type="term" value="C:centriolar satellite"/>
    <property type="evidence" value="ECO:0007669"/>
    <property type="project" value="TreeGrafter"/>
</dbReference>
<keyword evidence="6" id="KW-0206">Cytoskeleton</keyword>
<dbReference type="AlphaFoldDB" id="A0A4W5R0P1"/>
<dbReference type="GeneTree" id="ENSGT00730000111039"/>
<keyword evidence="10" id="KW-1185">Reference proteome</keyword>
<dbReference type="GO" id="GO:0035869">
    <property type="term" value="C:ciliary transition zone"/>
    <property type="evidence" value="ECO:0007669"/>
    <property type="project" value="TreeGrafter"/>
</dbReference>
<sequence length="167" mass="19309">MQVQNVHLILLYGAYKVTSHFAYRSHAHNVSHVFPQLMIRAEEAEVESKKLKREVVQERDNQIKMLTEQVEQYTGEMERNPLLIEELKKPPKKDRGLPSAVQQRKLDKLNAKLQATETRAMEAERVAKLAETDARDTLNHMRIYESGTDGLQVAIAEIKECKNQMRV</sequence>